<gene>
    <name evidence="10" type="ORF">JYB65_08765</name>
</gene>
<dbReference type="RefSeq" id="WP_206582293.1">
    <property type="nucleotide sequence ID" value="NZ_JAFJZZ010000003.1"/>
</dbReference>
<keyword evidence="5 9" id="KW-0812">Transmembrane</keyword>
<evidence type="ECO:0000256" key="5">
    <source>
        <dbReference type="ARBA" id="ARBA00022692"/>
    </source>
</evidence>
<keyword evidence="6 9" id="KW-1133">Transmembrane helix</keyword>
<evidence type="ECO:0000256" key="9">
    <source>
        <dbReference type="SAM" id="Phobius"/>
    </source>
</evidence>
<dbReference type="GO" id="GO:1903785">
    <property type="term" value="P:L-valine transmembrane transport"/>
    <property type="evidence" value="ECO:0007669"/>
    <property type="project" value="TreeGrafter"/>
</dbReference>
<keyword evidence="3" id="KW-0813">Transport</keyword>
<evidence type="ECO:0000313" key="10">
    <source>
        <dbReference type="EMBL" id="MBN7773453.1"/>
    </source>
</evidence>
<dbReference type="PANTHER" id="PTHR34979">
    <property type="entry name" value="INNER MEMBRANE PROTEIN YGAZ"/>
    <property type="match status" value="1"/>
</dbReference>
<keyword evidence="11" id="KW-1185">Reference proteome</keyword>
<dbReference type="Proteomes" id="UP000664545">
    <property type="component" value="Unassembled WGS sequence"/>
</dbReference>
<evidence type="ECO:0000256" key="8">
    <source>
        <dbReference type="SAM" id="MobiDB-lite"/>
    </source>
</evidence>
<keyword evidence="7 9" id="KW-0472">Membrane</keyword>
<evidence type="ECO:0000256" key="6">
    <source>
        <dbReference type="ARBA" id="ARBA00022989"/>
    </source>
</evidence>
<evidence type="ECO:0000256" key="2">
    <source>
        <dbReference type="ARBA" id="ARBA00010735"/>
    </source>
</evidence>
<evidence type="ECO:0000256" key="7">
    <source>
        <dbReference type="ARBA" id="ARBA00023136"/>
    </source>
</evidence>
<dbReference type="Pfam" id="PF03591">
    <property type="entry name" value="AzlC"/>
    <property type="match status" value="1"/>
</dbReference>
<protein>
    <submittedName>
        <fullName evidence="10">AzlC family ABC transporter permease</fullName>
    </submittedName>
</protein>
<accession>A0A939D9X5</accession>
<dbReference type="GO" id="GO:0005886">
    <property type="term" value="C:plasma membrane"/>
    <property type="evidence" value="ECO:0007669"/>
    <property type="project" value="UniProtKB-SubCell"/>
</dbReference>
<comment type="similarity">
    <text evidence="2">Belongs to the AzlC family.</text>
</comment>
<dbReference type="InterPro" id="IPR011606">
    <property type="entry name" value="Brnchd-chn_aa_trnsp_permease"/>
</dbReference>
<feature type="compositionally biased region" description="Acidic residues" evidence="8">
    <location>
        <begin position="228"/>
        <end position="250"/>
    </location>
</feature>
<dbReference type="EMBL" id="JAFJZZ010000003">
    <property type="protein sequence ID" value="MBN7773453.1"/>
    <property type="molecule type" value="Genomic_DNA"/>
</dbReference>
<organism evidence="10 11">
    <name type="scientific">Clostridium aminobutyricum</name>
    <dbReference type="NCBI Taxonomy" id="33953"/>
    <lineage>
        <taxon>Bacteria</taxon>
        <taxon>Bacillati</taxon>
        <taxon>Bacillota</taxon>
        <taxon>Clostridia</taxon>
        <taxon>Eubacteriales</taxon>
        <taxon>Clostridiaceae</taxon>
        <taxon>Clostridium</taxon>
    </lineage>
</organism>
<sequence>MKEAIKAAFPYTIPVCLGYVPLGIAYGLMMANANYGVLWGFFSSLFIYSGTAQFVSVDFLATGTALLEIAIIIIVMNSRMMFYGLSFLERFDGMGLKKWYMIFALTDETYALLSAIKIPEQLDEKKFMLALAAMNQSYWIAGSVIGITVGNSIHFNSTGIDFAMTALFVVLCMDQWKAYKSHEPAMIGLSCSVAALIIFGAQNFMIPSLIAIIAVMVVRRKSIAGKMDEDEKQESESEPDYITEEGGEQI</sequence>
<evidence type="ECO:0000256" key="1">
    <source>
        <dbReference type="ARBA" id="ARBA00004651"/>
    </source>
</evidence>
<evidence type="ECO:0000256" key="3">
    <source>
        <dbReference type="ARBA" id="ARBA00022448"/>
    </source>
</evidence>
<feature type="region of interest" description="Disordered" evidence="8">
    <location>
        <begin position="226"/>
        <end position="250"/>
    </location>
</feature>
<evidence type="ECO:0000313" key="11">
    <source>
        <dbReference type="Proteomes" id="UP000664545"/>
    </source>
</evidence>
<keyword evidence="4" id="KW-1003">Cell membrane</keyword>
<name>A0A939D9X5_CLOAM</name>
<proteinExistence type="inferred from homology"/>
<dbReference type="AlphaFoldDB" id="A0A939D9X5"/>
<evidence type="ECO:0000256" key="4">
    <source>
        <dbReference type="ARBA" id="ARBA00022475"/>
    </source>
</evidence>
<feature type="transmembrane region" description="Helical" evidence="9">
    <location>
        <begin position="185"/>
        <end position="218"/>
    </location>
</feature>
<feature type="transmembrane region" description="Helical" evidence="9">
    <location>
        <begin position="138"/>
        <end position="155"/>
    </location>
</feature>
<reference evidence="10" key="1">
    <citation type="submission" date="2021-02" db="EMBL/GenBank/DDBJ databases">
        <title>Abyssanaerobacter marinus gen.nov., sp., nov, anaerobic bacterium isolated from the Onnuri vent field of Indian Ocean and suggestion of Mogibacteriaceae fam. nov., and proposal of reclassification of ambiguous this family's genus member.</title>
        <authorList>
            <person name="Kim Y.J."/>
            <person name="Yang J.-A."/>
        </authorList>
    </citation>
    <scope>NUCLEOTIDE SEQUENCE</scope>
    <source>
        <strain evidence="10">DSM 2634</strain>
    </source>
</reference>
<comment type="subcellular location">
    <subcellularLocation>
        <location evidence="1">Cell membrane</location>
        <topology evidence="1">Multi-pass membrane protein</topology>
    </subcellularLocation>
</comment>
<dbReference type="PANTHER" id="PTHR34979:SF1">
    <property type="entry name" value="INNER MEMBRANE PROTEIN YGAZ"/>
    <property type="match status" value="1"/>
</dbReference>
<feature type="transmembrane region" description="Helical" evidence="9">
    <location>
        <begin position="60"/>
        <end position="78"/>
    </location>
</feature>
<feature type="transmembrane region" description="Helical" evidence="9">
    <location>
        <begin position="12"/>
        <end position="29"/>
    </location>
</feature>
<comment type="caution">
    <text evidence="10">The sequence shown here is derived from an EMBL/GenBank/DDBJ whole genome shotgun (WGS) entry which is preliminary data.</text>
</comment>